<accession>A0AAD7M7E1</accession>
<dbReference type="EMBL" id="JARKIE010000010">
    <property type="protein sequence ID" value="KAJ7704526.1"/>
    <property type="molecule type" value="Genomic_DNA"/>
</dbReference>
<keyword evidence="3" id="KW-1185">Reference proteome</keyword>
<evidence type="ECO:0000313" key="2">
    <source>
        <dbReference type="EMBL" id="KAJ7704526.1"/>
    </source>
</evidence>
<feature type="domain" description="Bacteriophage T5 Orf172 DNA-binding" evidence="1">
    <location>
        <begin position="35"/>
        <end position="129"/>
    </location>
</feature>
<reference evidence="2" key="1">
    <citation type="submission" date="2023-03" db="EMBL/GenBank/DDBJ databases">
        <title>Massive genome expansion in bonnet fungi (Mycena s.s.) driven by repeated elements and novel gene families across ecological guilds.</title>
        <authorList>
            <consortium name="Lawrence Berkeley National Laboratory"/>
            <person name="Harder C.B."/>
            <person name="Miyauchi S."/>
            <person name="Viragh M."/>
            <person name="Kuo A."/>
            <person name="Thoen E."/>
            <person name="Andreopoulos B."/>
            <person name="Lu D."/>
            <person name="Skrede I."/>
            <person name="Drula E."/>
            <person name="Henrissat B."/>
            <person name="Morin E."/>
            <person name="Kohler A."/>
            <person name="Barry K."/>
            <person name="LaButti K."/>
            <person name="Morin E."/>
            <person name="Salamov A."/>
            <person name="Lipzen A."/>
            <person name="Mereny Z."/>
            <person name="Hegedus B."/>
            <person name="Baldrian P."/>
            <person name="Stursova M."/>
            <person name="Weitz H."/>
            <person name="Taylor A."/>
            <person name="Grigoriev I.V."/>
            <person name="Nagy L.G."/>
            <person name="Martin F."/>
            <person name="Kauserud H."/>
        </authorList>
    </citation>
    <scope>NUCLEOTIDE SEQUENCE</scope>
    <source>
        <strain evidence="2">CBHHK067</strain>
    </source>
</reference>
<dbReference type="AlphaFoldDB" id="A0AAD7M7E1"/>
<protein>
    <recommendedName>
        <fullName evidence="1">Bacteriophage T5 Orf172 DNA-binding domain-containing protein</fullName>
    </recommendedName>
</protein>
<dbReference type="InterPro" id="IPR018306">
    <property type="entry name" value="Phage_T5_Orf172_DNA-bd"/>
</dbReference>
<evidence type="ECO:0000259" key="1">
    <source>
        <dbReference type="Pfam" id="PF10544"/>
    </source>
</evidence>
<proteinExistence type="predicted"/>
<evidence type="ECO:0000313" key="3">
    <source>
        <dbReference type="Proteomes" id="UP001221757"/>
    </source>
</evidence>
<dbReference type="Pfam" id="PF10544">
    <property type="entry name" value="T5orf172"/>
    <property type="match status" value="1"/>
</dbReference>
<dbReference type="PANTHER" id="PTHR28094:SF1">
    <property type="entry name" value="MEIOTICALLY UP-REGULATED GENE 113 PROTEIN"/>
    <property type="match status" value="1"/>
</dbReference>
<dbReference type="Proteomes" id="UP001221757">
    <property type="component" value="Unassembled WGS sequence"/>
</dbReference>
<name>A0AAD7M7E1_MYCRO</name>
<dbReference type="InterPro" id="IPR053006">
    <property type="entry name" value="Meiosis_regulatory"/>
</dbReference>
<organism evidence="2 3">
    <name type="scientific">Mycena rosella</name>
    <name type="common">Pink bonnet</name>
    <name type="synonym">Agaricus rosellus</name>
    <dbReference type="NCBI Taxonomy" id="1033263"/>
    <lineage>
        <taxon>Eukaryota</taxon>
        <taxon>Fungi</taxon>
        <taxon>Dikarya</taxon>
        <taxon>Basidiomycota</taxon>
        <taxon>Agaricomycotina</taxon>
        <taxon>Agaricomycetes</taxon>
        <taxon>Agaricomycetidae</taxon>
        <taxon>Agaricales</taxon>
        <taxon>Marasmiineae</taxon>
        <taxon>Mycenaceae</taxon>
        <taxon>Mycena</taxon>
    </lineage>
</organism>
<comment type="caution">
    <text evidence="2">The sequence shown here is derived from an EMBL/GenBank/DDBJ whole genome shotgun (WGS) entry which is preliminary data.</text>
</comment>
<sequence>MTYDQARLTRAILAPLSLSDCPGEIYAYWDRCRHLWKYGRSNNSRRRVGQWARQCGISRTDWHPIVWAVPFATKFDRTLHLYLKDMGLWAGRVKCAHHSCHRHHIEMFNIPKADGPILLERLVRKCVRRLGYQASSRRLWLGS</sequence>
<gene>
    <name evidence="2" type="ORF">B0H17DRAFT_1039890</name>
</gene>
<dbReference type="PANTHER" id="PTHR28094">
    <property type="entry name" value="MEIOTICALLY UP-REGULATED GENE 113 PROTEIN"/>
    <property type="match status" value="1"/>
</dbReference>